<evidence type="ECO:0000256" key="9">
    <source>
        <dbReference type="SAM" id="SignalP"/>
    </source>
</evidence>
<evidence type="ECO:0000256" key="1">
    <source>
        <dbReference type="ARBA" id="ARBA00000382"/>
    </source>
</evidence>
<comment type="catalytic activity">
    <reaction evidence="1">
        <text>Hydrolysis of (1-&gt;3)-beta-D-glucosidic linkages in (1-&gt;3)-beta-D-glucans.</text>
        <dbReference type="EC" id="3.2.1.39"/>
    </reaction>
</comment>
<evidence type="ECO:0000259" key="11">
    <source>
        <dbReference type="Pfam" id="PF10290"/>
    </source>
</evidence>
<dbReference type="RefSeq" id="XP_040677830.1">
    <property type="nucleotide sequence ID" value="XM_040824118.1"/>
</dbReference>
<dbReference type="PANTHER" id="PTHR31737">
    <property type="entry name" value="PROTEIN TOS1"/>
    <property type="match status" value="1"/>
</dbReference>
<reference evidence="12 13" key="1">
    <citation type="journal article" date="2014" name="Proc. Natl. Acad. Sci. U.S.A.">
        <title>Trajectory and genomic determinants of fungal-pathogen speciation and host adaptation.</title>
        <authorList>
            <person name="Hu X."/>
            <person name="Xiao G."/>
            <person name="Zheng P."/>
            <person name="Shang Y."/>
            <person name="Su Y."/>
            <person name="Zhang X."/>
            <person name="Liu X."/>
            <person name="Zhan S."/>
            <person name="St Leger R.J."/>
            <person name="Wang C."/>
        </authorList>
    </citation>
    <scope>NUCLEOTIDE SEQUENCE [LARGE SCALE GENOMIC DNA]</scope>
    <source>
        <strain evidence="12 13">ARSEF 1941</strain>
    </source>
</reference>
<dbReference type="STRING" id="1081103.A0A0B2WT43"/>
<accession>A0A0B2WT43</accession>
<comment type="caution">
    <text evidence="12">The sequence shown here is derived from an EMBL/GenBank/DDBJ whole genome shotgun (WGS) entry which is preliminary data.</text>
</comment>
<evidence type="ECO:0000256" key="2">
    <source>
        <dbReference type="ARBA" id="ARBA00006055"/>
    </source>
</evidence>
<feature type="signal peptide" evidence="9">
    <location>
        <begin position="1"/>
        <end position="17"/>
    </location>
</feature>
<dbReference type="GeneID" id="63739775"/>
<dbReference type="EC" id="3.2.1.39" evidence="3"/>
<evidence type="ECO:0000256" key="5">
    <source>
        <dbReference type="ARBA" id="ARBA00022801"/>
    </source>
</evidence>
<evidence type="ECO:0000256" key="8">
    <source>
        <dbReference type="SAM" id="MobiDB-lite"/>
    </source>
</evidence>
<evidence type="ECO:0000256" key="7">
    <source>
        <dbReference type="ARBA" id="ARBA00023316"/>
    </source>
</evidence>
<dbReference type="OrthoDB" id="118256at2759"/>
<feature type="chain" id="PRO_5002081573" description="glucan endo-1,3-beta-D-glucosidase" evidence="9">
    <location>
        <begin position="18"/>
        <end position="520"/>
    </location>
</feature>
<feature type="compositionally biased region" description="Basic residues" evidence="8">
    <location>
        <begin position="128"/>
        <end position="138"/>
    </location>
</feature>
<feature type="region of interest" description="Disordered" evidence="8">
    <location>
        <begin position="109"/>
        <end position="138"/>
    </location>
</feature>
<keyword evidence="4 9" id="KW-0732">Signal</keyword>
<feature type="domain" description="Cell wall protein YJL171C/Tos1 C-terminal" evidence="10">
    <location>
        <begin position="218"/>
        <end position="441"/>
    </location>
</feature>
<dbReference type="AlphaFoldDB" id="A0A0B2WT43"/>
<feature type="region of interest" description="Disordered" evidence="8">
    <location>
        <begin position="435"/>
        <end position="488"/>
    </location>
</feature>
<evidence type="ECO:0000256" key="6">
    <source>
        <dbReference type="ARBA" id="ARBA00023295"/>
    </source>
</evidence>
<sequence>MKYTASLLLASAGLATALTQQCSKAKPVNEHNNYFCDPVEQIVYGRVQGEGTYKEITHVSPDGEPHREDRHYNGPLAAFGKVGVVSIHIRGPIDFTEFAFYSFAPSKRKKRGEVNPTARADQGYTKAGRARGHGHRFLHRAQRDKRVDIVTATIDGKVQTWENNYFGAAATPEPLPVPAAQVDAGTSTGAGSVGTTSRKPTGEKLGHSSNSTCSKNGFVRTAYYNAEKQIADNVVFLGNYGGQGSGVFNHIIGNSLSFINSTANGGARSSQILEDMLIPSNKEVIIYSGKKCAPGDCFSYDPNVAYEGFRGGTVVFIFRFRMPLDGTRCPEGVMPGNPGCANPDMPALWFLHELVAREGQYSSRLCWPECGEVDIFEVLMPGDTKCKSTLHLGKGGGSSDYFQRPVDHPVKVAVVLHKETAKIAIKVLSETDLSKASSGRNVSDHDEGFSDGDSDEDESEDDEDDPEDEGFAKGVKNGGVPSDGEQLPSWLDHETVLSWLQTGGESSSYFQLTEPLVNEI</sequence>
<dbReference type="GO" id="GO:0009277">
    <property type="term" value="C:fungal-type cell wall"/>
    <property type="evidence" value="ECO:0007669"/>
    <property type="project" value="TreeGrafter"/>
</dbReference>
<keyword evidence="7" id="KW-0961">Cell wall biogenesis/degradation</keyword>
<dbReference type="Proteomes" id="UP000030816">
    <property type="component" value="Unassembled WGS sequence"/>
</dbReference>
<feature type="compositionally biased region" description="Low complexity" evidence="8">
    <location>
        <begin position="184"/>
        <end position="197"/>
    </location>
</feature>
<evidence type="ECO:0000313" key="12">
    <source>
        <dbReference type="EMBL" id="KHN96764.1"/>
    </source>
</evidence>
<gene>
    <name evidence="12" type="ORF">MAM_05320</name>
</gene>
<dbReference type="HOGENOM" id="CLU_030276_0_0_1"/>
<dbReference type="Pfam" id="PF10290">
    <property type="entry name" value="YJL171C_Tos1_N"/>
    <property type="match status" value="1"/>
</dbReference>
<feature type="compositionally biased region" description="Acidic residues" evidence="8">
    <location>
        <begin position="449"/>
        <end position="469"/>
    </location>
</feature>
<dbReference type="InterPro" id="IPR018805">
    <property type="entry name" value="YJL171C/Tos1_C"/>
</dbReference>
<evidence type="ECO:0000259" key="10">
    <source>
        <dbReference type="Pfam" id="PF10287"/>
    </source>
</evidence>
<name>A0A0B2WT43_METAS</name>
<dbReference type="EMBL" id="AZHE01000013">
    <property type="protein sequence ID" value="KHN96764.1"/>
    <property type="molecule type" value="Genomic_DNA"/>
</dbReference>
<keyword evidence="5" id="KW-0378">Hydrolase</keyword>
<dbReference type="InterPro" id="IPR018807">
    <property type="entry name" value="YJL171C/Tos1_N"/>
</dbReference>
<organism evidence="12 13">
    <name type="scientific">Metarhizium album (strain ARSEF 1941)</name>
    <dbReference type="NCBI Taxonomy" id="1081103"/>
    <lineage>
        <taxon>Eukaryota</taxon>
        <taxon>Fungi</taxon>
        <taxon>Dikarya</taxon>
        <taxon>Ascomycota</taxon>
        <taxon>Pezizomycotina</taxon>
        <taxon>Sordariomycetes</taxon>
        <taxon>Hypocreomycetidae</taxon>
        <taxon>Hypocreales</taxon>
        <taxon>Clavicipitaceae</taxon>
        <taxon>Metarhizium</taxon>
    </lineage>
</organism>
<comment type="similarity">
    <text evidence="2">Belongs to the PGA52 family.</text>
</comment>
<dbReference type="Gene3D" id="2.60.120.200">
    <property type="match status" value="1"/>
</dbReference>
<evidence type="ECO:0000256" key="4">
    <source>
        <dbReference type="ARBA" id="ARBA00022729"/>
    </source>
</evidence>
<dbReference type="GO" id="GO:0042973">
    <property type="term" value="F:glucan endo-1,3-beta-D-glucosidase activity"/>
    <property type="evidence" value="ECO:0007669"/>
    <property type="project" value="UniProtKB-EC"/>
</dbReference>
<evidence type="ECO:0000313" key="13">
    <source>
        <dbReference type="Proteomes" id="UP000030816"/>
    </source>
</evidence>
<feature type="region of interest" description="Disordered" evidence="8">
    <location>
        <begin position="184"/>
        <end position="210"/>
    </location>
</feature>
<dbReference type="Pfam" id="PF10287">
    <property type="entry name" value="YJL171C_Tos1_C"/>
    <property type="match status" value="1"/>
</dbReference>
<feature type="domain" description="Cell wall protein YJL171C/Tos1 N-terminal" evidence="11">
    <location>
        <begin position="41"/>
        <end position="102"/>
    </location>
</feature>
<keyword evidence="6" id="KW-0326">Glycosidase</keyword>
<evidence type="ECO:0000256" key="3">
    <source>
        <dbReference type="ARBA" id="ARBA00012780"/>
    </source>
</evidence>
<dbReference type="GO" id="GO:0071555">
    <property type="term" value="P:cell wall organization"/>
    <property type="evidence" value="ECO:0007669"/>
    <property type="project" value="UniProtKB-KW"/>
</dbReference>
<keyword evidence="13" id="KW-1185">Reference proteome</keyword>
<protein>
    <recommendedName>
        <fullName evidence="3">glucan endo-1,3-beta-D-glucosidase</fullName>
        <ecNumber evidence="3">3.2.1.39</ecNumber>
    </recommendedName>
</protein>
<proteinExistence type="inferred from homology"/>
<dbReference type="PANTHER" id="PTHR31737:SF2">
    <property type="entry name" value="PROTEIN TOS1"/>
    <property type="match status" value="1"/>
</dbReference>